<gene>
    <name evidence="2" type="ORF">I6H47_10685</name>
</gene>
<evidence type="ECO:0000313" key="2">
    <source>
        <dbReference type="EMBL" id="QQB13310.1"/>
    </source>
</evidence>
<dbReference type="AlphaFoldDB" id="A0A7T4DHI7"/>
<dbReference type="Pfam" id="PF00781">
    <property type="entry name" value="DAGK_cat"/>
    <property type="match status" value="1"/>
</dbReference>
<evidence type="ECO:0000259" key="1">
    <source>
        <dbReference type="PROSITE" id="PS50146"/>
    </source>
</evidence>
<evidence type="ECO:0000313" key="3">
    <source>
        <dbReference type="Proteomes" id="UP000595374"/>
    </source>
</evidence>
<proteinExistence type="predicted"/>
<dbReference type="Proteomes" id="UP000595374">
    <property type="component" value="Chromosome"/>
</dbReference>
<dbReference type="InterPro" id="IPR016064">
    <property type="entry name" value="NAD/diacylglycerol_kinase_sf"/>
</dbReference>
<dbReference type="Gene3D" id="3.40.50.10330">
    <property type="entry name" value="Probable inorganic polyphosphate/atp-NAD kinase, domain 1"/>
    <property type="match status" value="1"/>
</dbReference>
<dbReference type="Gene3D" id="2.60.200.40">
    <property type="match status" value="1"/>
</dbReference>
<dbReference type="RefSeq" id="WP_198498524.1">
    <property type="nucleotide sequence ID" value="NZ_CP065989.1"/>
</dbReference>
<keyword evidence="2" id="KW-0418">Kinase</keyword>
<accession>A0A7T4DHI7</accession>
<keyword evidence="2" id="KW-0808">Transferase</keyword>
<reference evidence="2 3" key="1">
    <citation type="submission" date="2020-12" db="EMBL/GenBank/DDBJ databases">
        <title>FDA dAtabase for Regulatory Grade micrObial Sequences (FDA-ARGOS): Supporting development and validation of Infectious Disease Dx tests.</title>
        <authorList>
            <person name="Sproer C."/>
            <person name="Gronow S."/>
            <person name="Severitt S."/>
            <person name="Schroder I."/>
            <person name="Tallon L."/>
            <person name="Sadzewicz L."/>
            <person name="Zhao X."/>
            <person name="Boylan J."/>
            <person name="Ott S."/>
            <person name="Bowen H."/>
            <person name="Vavikolanu K."/>
            <person name="Mehta A."/>
            <person name="Aluvathingal J."/>
            <person name="Nadendla S."/>
            <person name="Lowell S."/>
            <person name="Myers T."/>
            <person name="Yan Y."/>
            <person name="Sichtig H."/>
        </authorList>
    </citation>
    <scope>NUCLEOTIDE SEQUENCE [LARGE SCALE GENOMIC DNA]</scope>
    <source>
        <strain evidence="2 3">FDAARGOS_990</strain>
    </source>
</reference>
<dbReference type="SUPFAM" id="SSF111331">
    <property type="entry name" value="NAD kinase/diacylglycerol kinase-like"/>
    <property type="match status" value="1"/>
</dbReference>
<feature type="domain" description="DAGKc" evidence="1">
    <location>
        <begin position="1"/>
        <end position="132"/>
    </location>
</feature>
<dbReference type="InterPro" id="IPR017438">
    <property type="entry name" value="ATP-NAD_kinase_N"/>
</dbReference>
<name>A0A7T4DHI7_9MICO</name>
<organism evidence="2 3">
    <name type="scientific">Brevibacterium casei</name>
    <dbReference type="NCBI Taxonomy" id="33889"/>
    <lineage>
        <taxon>Bacteria</taxon>
        <taxon>Bacillati</taxon>
        <taxon>Actinomycetota</taxon>
        <taxon>Actinomycetes</taxon>
        <taxon>Micrococcales</taxon>
        <taxon>Brevibacteriaceae</taxon>
        <taxon>Brevibacterium</taxon>
    </lineage>
</organism>
<dbReference type="EMBL" id="CP065989">
    <property type="protein sequence ID" value="QQB13310.1"/>
    <property type="molecule type" value="Genomic_DNA"/>
</dbReference>
<sequence length="305" mass="31996">MRLGIIVNPLHARTHRAHHRLVTLLDRVHVRYRTVSTSAVRPGAEQARELADWGAEAVVVLGGDGTLRAAAPALAIADLPTLIIPTGTANVFSRALGVPNARAGLALCEEYLLGAAPTTGVPISLAEGIDADGAHRHEHFLSLAGIGGDAHAVAGHRREWGLLGYARGALGALFAPEMDARIDGEALRVWSVMGAKAARPAGPIPVFPGAEVTGEDLEFLAVVLAADSPVSRVGAWAGIGTSCVRGHPERDENMRYWTARSARISVAEPAPVHLDGDHLGEFSSLRMSTGDLLLEVVVPAAHTTD</sequence>
<dbReference type="SMART" id="SM00046">
    <property type="entry name" value="DAGKc"/>
    <property type="match status" value="1"/>
</dbReference>
<dbReference type="GO" id="GO:0016301">
    <property type="term" value="F:kinase activity"/>
    <property type="evidence" value="ECO:0007669"/>
    <property type="project" value="UniProtKB-KW"/>
</dbReference>
<dbReference type="InterPro" id="IPR001206">
    <property type="entry name" value="Diacylglycerol_kinase_cat_dom"/>
</dbReference>
<protein>
    <submittedName>
        <fullName evidence="2">NAD(+)/NADH kinase</fullName>
    </submittedName>
</protein>
<dbReference type="PROSITE" id="PS50146">
    <property type="entry name" value="DAGK"/>
    <property type="match status" value="1"/>
</dbReference>